<dbReference type="EMBL" id="CAJPDR010000198">
    <property type="protein sequence ID" value="CAF9925107.1"/>
    <property type="molecule type" value="Genomic_DNA"/>
</dbReference>
<evidence type="ECO:0000256" key="1">
    <source>
        <dbReference type="SAM" id="MobiDB-lite"/>
    </source>
</evidence>
<reference evidence="2" key="1">
    <citation type="submission" date="2021-03" db="EMBL/GenBank/DDBJ databases">
        <authorList>
            <person name="Tagirdzhanova G."/>
        </authorList>
    </citation>
    <scope>NUCLEOTIDE SEQUENCE</scope>
</reference>
<name>A0A8H3FH53_9LECA</name>
<evidence type="ECO:0000313" key="2">
    <source>
        <dbReference type="EMBL" id="CAF9925107.1"/>
    </source>
</evidence>
<dbReference type="AlphaFoldDB" id="A0A8H3FH53"/>
<accession>A0A8H3FH53</accession>
<proteinExistence type="predicted"/>
<dbReference type="OrthoDB" id="10460327at2759"/>
<evidence type="ECO:0000313" key="3">
    <source>
        <dbReference type="Proteomes" id="UP000664203"/>
    </source>
</evidence>
<dbReference type="Proteomes" id="UP000664203">
    <property type="component" value="Unassembled WGS sequence"/>
</dbReference>
<protein>
    <submittedName>
        <fullName evidence="2">Uncharacterized protein</fullName>
    </submittedName>
</protein>
<comment type="caution">
    <text evidence="2">The sequence shown here is derived from an EMBL/GenBank/DDBJ whole genome shotgun (WGS) entry which is preliminary data.</text>
</comment>
<feature type="region of interest" description="Disordered" evidence="1">
    <location>
        <begin position="1"/>
        <end position="27"/>
    </location>
</feature>
<gene>
    <name evidence="2" type="ORF">ALECFALPRED_002905</name>
</gene>
<sequence length="227" mass="25454">MPTQPGKAALVTQAMPPPPPPDRNTPRFSKLRPFGLKMFVKYIPTGVVGGSSEKDLEQRLDADDCCLVGACAIEVKRWHTEDGNSFETSIEQLRGLTDDKLLNQQVCIAIVRMLWHSGPLAMCCKDHLVMNKNTLERNEAWALLRFIGFNPCNGPEFSHDEASEEKWCFGNRDGTADTDRGWDEDEEDDDDDDVGQRTRRPNIAKVAVMVSSGKNDELARIDWSGMK</sequence>
<organism evidence="2 3">
    <name type="scientific">Alectoria fallacina</name>
    <dbReference type="NCBI Taxonomy" id="1903189"/>
    <lineage>
        <taxon>Eukaryota</taxon>
        <taxon>Fungi</taxon>
        <taxon>Dikarya</taxon>
        <taxon>Ascomycota</taxon>
        <taxon>Pezizomycotina</taxon>
        <taxon>Lecanoromycetes</taxon>
        <taxon>OSLEUM clade</taxon>
        <taxon>Lecanoromycetidae</taxon>
        <taxon>Lecanorales</taxon>
        <taxon>Lecanorineae</taxon>
        <taxon>Parmeliaceae</taxon>
        <taxon>Alectoria</taxon>
    </lineage>
</organism>
<feature type="compositionally biased region" description="Acidic residues" evidence="1">
    <location>
        <begin position="182"/>
        <end position="193"/>
    </location>
</feature>
<keyword evidence="3" id="KW-1185">Reference proteome</keyword>
<feature type="region of interest" description="Disordered" evidence="1">
    <location>
        <begin position="178"/>
        <end position="202"/>
    </location>
</feature>